<evidence type="ECO:0000313" key="1">
    <source>
        <dbReference type="EMBL" id="GGK19796.1"/>
    </source>
</evidence>
<keyword evidence="2" id="KW-1185">Reference proteome</keyword>
<accession>A0ABQ2EPR1</accession>
<comment type="caution">
    <text evidence="1">The sequence shown here is derived from an EMBL/GenBank/DDBJ whole genome shotgun (WGS) entry which is preliminary data.</text>
</comment>
<evidence type="ECO:0000313" key="2">
    <source>
        <dbReference type="Proteomes" id="UP000660265"/>
    </source>
</evidence>
<organism evidence="1 2">
    <name type="scientific">Streptomyces camponoticapitis</name>
    <dbReference type="NCBI Taxonomy" id="1616125"/>
    <lineage>
        <taxon>Bacteria</taxon>
        <taxon>Bacillati</taxon>
        <taxon>Actinomycetota</taxon>
        <taxon>Actinomycetes</taxon>
        <taxon>Kitasatosporales</taxon>
        <taxon>Streptomycetaceae</taxon>
        <taxon>Streptomyces</taxon>
    </lineage>
</organism>
<dbReference type="EMBL" id="BMMV01000024">
    <property type="protein sequence ID" value="GGK19796.1"/>
    <property type="molecule type" value="Genomic_DNA"/>
</dbReference>
<sequence length="63" mass="6200">MPAESSASAAAGVAGLLVREMGVRVAAPAEPAPEMSALPAAVETAAVATEARSRARRLVVTGV</sequence>
<reference evidence="2" key="1">
    <citation type="journal article" date="2019" name="Int. J. Syst. Evol. Microbiol.">
        <title>The Global Catalogue of Microorganisms (GCM) 10K type strain sequencing project: providing services to taxonomists for standard genome sequencing and annotation.</title>
        <authorList>
            <consortium name="The Broad Institute Genomics Platform"/>
            <consortium name="The Broad Institute Genome Sequencing Center for Infectious Disease"/>
            <person name="Wu L."/>
            <person name="Ma J."/>
        </authorList>
    </citation>
    <scope>NUCLEOTIDE SEQUENCE [LARGE SCALE GENOMIC DNA]</scope>
    <source>
        <strain evidence="2">CGMCC 4.7275</strain>
    </source>
</reference>
<name>A0ABQ2EPR1_9ACTN</name>
<dbReference type="Proteomes" id="UP000660265">
    <property type="component" value="Unassembled WGS sequence"/>
</dbReference>
<gene>
    <name evidence="1" type="ORF">GCM10011583_59590</name>
</gene>
<proteinExistence type="predicted"/>
<protein>
    <submittedName>
        <fullName evidence="1">Uncharacterized protein</fullName>
    </submittedName>
</protein>